<dbReference type="GO" id="GO:0016747">
    <property type="term" value="F:acyltransferase activity, transferring groups other than amino-acyl groups"/>
    <property type="evidence" value="ECO:0007669"/>
    <property type="project" value="InterPro"/>
</dbReference>
<dbReference type="InterPro" id="IPR000182">
    <property type="entry name" value="GNAT_dom"/>
</dbReference>
<sequence length="229" mass="25787">MNPFESLLVLVNVPLSWLNVSVAGKQLLYQLFAPNLEELMKTDTYHYFALPDADKQAIDRLSNVYWPGITDDPERIKQLREYYEQIIVLVMYDDDGKLVGSVKMPSTTIFLNQQRYHVTGLSEVMIDPAYRHKGFGISLIMTAYALIQHDDADFTIFTCTPDLVPFYEQGGWQSSPQTVLIGGSAADPIASDKIGTVAMMSFFTPAAMDNQAEIEKSTIQLNVGEKIMW</sequence>
<proteinExistence type="predicted"/>
<dbReference type="CDD" id="cd04301">
    <property type="entry name" value="NAT_SF"/>
    <property type="match status" value="1"/>
</dbReference>
<dbReference type="Pfam" id="PF13527">
    <property type="entry name" value="Acetyltransf_9"/>
    <property type="match status" value="1"/>
</dbReference>
<reference evidence="2 3" key="1">
    <citation type="journal article" date="2015" name="Genome Announc.">
        <title>Expanding the biotechnology potential of lactobacilli through comparative genomics of 213 strains and associated genera.</title>
        <authorList>
            <person name="Sun Z."/>
            <person name="Harris H.M."/>
            <person name="McCann A."/>
            <person name="Guo C."/>
            <person name="Argimon S."/>
            <person name="Zhang W."/>
            <person name="Yang X."/>
            <person name="Jeffery I.B."/>
            <person name="Cooney J.C."/>
            <person name="Kagawa T.F."/>
            <person name="Liu W."/>
            <person name="Song Y."/>
            <person name="Salvetti E."/>
            <person name="Wrobel A."/>
            <person name="Rasinkangas P."/>
            <person name="Parkhill J."/>
            <person name="Rea M.C."/>
            <person name="O'Sullivan O."/>
            <person name="Ritari J."/>
            <person name="Douillard F.P."/>
            <person name="Paul Ross R."/>
            <person name="Yang R."/>
            <person name="Briner A.E."/>
            <person name="Felis G.E."/>
            <person name="de Vos W.M."/>
            <person name="Barrangou R."/>
            <person name="Klaenhammer T.R."/>
            <person name="Caufield P.W."/>
            <person name="Cui Y."/>
            <person name="Zhang H."/>
            <person name="O'Toole P.W."/>
        </authorList>
    </citation>
    <scope>NUCLEOTIDE SEQUENCE [LARGE SCALE GENOMIC DNA]</scope>
    <source>
        <strain evidence="2 3">DSM 22696</strain>
    </source>
</reference>
<dbReference type="Proteomes" id="UP000051139">
    <property type="component" value="Unassembled WGS sequence"/>
</dbReference>
<evidence type="ECO:0000313" key="3">
    <source>
        <dbReference type="Proteomes" id="UP000051139"/>
    </source>
</evidence>
<dbReference type="PATRIC" id="fig|348151.3.peg.44"/>
<gene>
    <name evidence="2" type="ORF">IV55_GL000044</name>
</gene>
<accession>A0A0R2L5T1</accession>
<dbReference type="EMBL" id="JQCB01000001">
    <property type="protein sequence ID" value="KRN97129.1"/>
    <property type="molecule type" value="Genomic_DNA"/>
</dbReference>
<evidence type="ECO:0000313" key="2">
    <source>
        <dbReference type="EMBL" id="KRN97129.1"/>
    </source>
</evidence>
<comment type="caution">
    <text evidence="2">The sequence shown here is derived from an EMBL/GenBank/DDBJ whole genome shotgun (WGS) entry which is preliminary data.</text>
</comment>
<protein>
    <recommendedName>
        <fullName evidence="1">N-acetyltransferase domain-containing protein</fullName>
    </recommendedName>
</protein>
<dbReference type="InterPro" id="IPR016181">
    <property type="entry name" value="Acyl_CoA_acyltransferase"/>
</dbReference>
<keyword evidence="3" id="KW-1185">Reference proteome</keyword>
<organism evidence="2 3">
    <name type="scientific">Furfurilactobacillus siliginis</name>
    <dbReference type="NCBI Taxonomy" id="348151"/>
    <lineage>
        <taxon>Bacteria</taxon>
        <taxon>Bacillati</taxon>
        <taxon>Bacillota</taxon>
        <taxon>Bacilli</taxon>
        <taxon>Lactobacillales</taxon>
        <taxon>Lactobacillaceae</taxon>
        <taxon>Furfurilactobacillus</taxon>
    </lineage>
</organism>
<dbReference type="PROSITE" id="PS51186">
    <property type="entry name" value="GNAT"/>
    <property type="match status" value="1"/>
</dbReference>
<dbReference type="SUPFAM" id="SSF55729">
    <property type="entry name" value="Acyl-CoA N-acyltransferases (Nat)"/>
    <property type="match status" value="1"/>
</dbReference>
<evidence type="ECO:0000259" key="1">
    <source>
        <dbReference type="PROSITE" id="PS51186"/>
    </source>
</evidence>
<feature type="domain" description="N-acetyltransferase" evidence="1">
    <location>
        <begin position="45"/>
        <end position="190"/>
    </location>
</feature>
<dbReference type="AlphaFoldDB" id="A0A0R2L5T1"/>
<dbReference type="Gene3D" id="3.40.630.30">
    <property type="match status" value="1"/>
</dbReference>
<name>A0A0R2L5T1_9LACO</name>